<evidence type="ECO:0000256" key="7">
    <source>
        <dbReference type="ARBA" id="ARBA00049185"/>
    </source>
</evidence>
<dbReference type="CDD" id="cd00609">
    <property type="entry name" value="AAT_like"/>
    <property type="match status" value="1"/>
</dbReference>
<evidence type="ECO:0000256" key="3">
    <source>
        <dbReference type="ARBA" id="ARBA00011738"/>
    </source>
</evidence>
<dbReference type="EMBL" id="QZCG01000004">
    <property type="protein sequence ID" value="RJE86456.1"/>
    <property type="molecule type" value="Genomic_DNA"/>
</dbReference>
<dbReference type="PANTHER" id="PTHR46383">
    <property type="entry name" value="ASPARTATE AMINOTRANSFERASE"/>
    <property type="match status" value="1"/>
</dbReference>
<dbReference type="InterPro" id="IPR004838">
    <property type="entry name" value="NHTrfase_class1_PyrdxlP-BS"/>
</dbReference>
<comment type="catalytic activity">
    <reaction evidence="7">
        <text>L-aspartate + 2-oxoglutarate = oxaloacetate + L-glutamate</text>
        <dbReference type="Rhea" id="RHEA:21824"/>
        <dbReference type="ChEBI" id="CHEBI:16452"/>
        <dbReference type="ChEBI" id="CHEBI:16810"/>
        <dbReference type="ChEBI" id="CHEBI:29985"/>
        <dbReference type="ChEBI" id="CHEBI:29991"/>
        <dbReference type="EC" id="2.6.1.1"/>
    </reaction>
</comment>
<dbReference type="GO" id="GO:0006520">
    <property type="term" value="P:amino acid metabolic process"/>
    <property type="evidence" value="ECO:0007669"/>
    <property type="project" value="InterPro"/>
</dbReference>
<dbReference type="Pfam" id="PF00155">
    <property type="entry name" value="Aminotran_1_2"/>
    <property type="match status" value="1"/>
</dbReference>
<dbReference type="OrthoDB" id="9763453at2"/>
<protein>
    <recommendedName>
        <fullName evidence="8">Aminotransferase</fullName>
        <ecNumber evidence="8">2.6.1.-</ecNumber>
    </recommendedName>
</protein>
<keyword evidence="4 8" id="KW-0032">Aminotransferase</keyword>
<dbReference type="AlphaFoldDB" id="A0A418SZU9"/>
<keyword evidence="5 8" id="KW-0808">Transferase</keyword>
<dbReference type="GO" id="GO:0030170">
    <property type="term" value="F:pyridoxal phosphate binding"/>
    <property type="evidence" value="ECO:0007669"/>
    <property type="project" value="InterPro"/>
</dbReference>
<comment type="caution">
    <text evidence="10">The sequence shown here is derived from an EMBL/GenBank/DDBJ whole genome shotgun (WGS) entry which is preliminary data.</text>
</comment>
<evidence type="ECO:0000256" key="4">
    <source>
        <dbReference type="ARBA" id="ARBA00022576"/>
    </source>
</evidence>
<proteinExistence type="inferred from homology"/>
<dbReference type="SUPFAM" id="SSF53383">
    <property type="entry name" value="PLP-dependent transferases"/>
    <property type="match status" value="1"/>
</dbReference>
<dbReference type="RefSeq" id="WP_119747269.1">
    <property type="nucleotide sequence ID" value="NZ_QZCG01000004.1"/>
</dbReference>
<dbReference type="InterPro" id="IPR050596">
    <property type="entry name" value="AspAT/PAT-like"/>
</dbReference>
<dbReference type="GO" id="GO:0004069">
    <property type="term" value="F:L-aspartate:2-oxoglutarate aminotransferase activity"/>
    <property type="evidence" value="ECO:0007669"/>
    <property type="project" value="UniProtKB-EC"/>
</dbReference>
<dbReference type="Gene3D" id="3.90.1150.10">
    <property type="entry name" value="Aspartate Aminotransferase, domain 1"/>
    <property type="match status" value="1"/>
</dbReference>
<dbReference type="Gene3D" id="3.40.640.10">
    <property type="entry name" value="Type I PLP-dependent aspartate aminotransferase-like (Major domain)"/>
    <property type="match status" value="1"/>
</dbReference>
<keyword evidence="6" id="KW-0663">Pyridoxal phosphate</keyword>
<gene>
    <name evidence="10" type="ORF">D3P04_06930</name>
</gene>
<dbReference type="Proteomes" id="UP000284202">
    <property type="component" value="Unassembled WGS sequence"/>
</dbReference>
<comment type="subunit">
    <text evidence="3">Homodimer.</text>
</comment>
<evidence type="ECO:0000256" key="6">
    <source>
        <dbReference type="ARBA" id="ARBA00022898"/>
    </source>
</evidence>
<comment type="cofactor">
    <cofactor evidence="1 8">
        <name>pyridoxal 5'-phosphate</name>
        <dbReference type="ChEBI" id="CHEBI:597326"/>
    </cofactor>
</comment>
<evidence type="ECO:0000256" key="1">
    <source>
        <dbReference type="ARBA" id="ARBA00001933"/>
    </source>
</evidence>
<accession>A0A418SZU9</accession>
<feature type="domain" description="Aminotransferase class I/classII large" evidence="9">
    <location>
        <begin position="32"/>
        <end position="392"/>
    </location>
</feature>
<keyword evidence="11" id="KW-1185">Reference proteome</keyword>
<evidence type="ECO:0000256" key="2">
    <source>
        <dbReference type="ARBA" id="ARBA00007441"/>
    </source>
</evidence>
<evidence type="ECO:0000313" key="11">
    <source>
        <dbReference type="Proteomes" id="UP000284202"/>
    </source>
</evidence>
<organism evidence="10 11">
    <name type="scientific">Paracoccus onubensis</name>
    <dbReference type="NCBI Taxonomy" id="1675788"/>
    <lineage>
        <taxon>Bacteria</taxon>
        <taxon>Pseudomonadati</taxon>
        <taxon>Pseudomonadota</taxon>
        <taxon>Alphaproteobacteria</taxon>
        <taxon>Rhodobacterales</taxon>
        <taxon>Paracoccaceae</taxon>
        <taxon>Paracoccus</taxon>
    </lineage>
</organism>
<dbReference type="FunFam" id="3.40.640.10:FF:000033">
    <property type="entry name" value="Aspartate aminotransferase"/>
    <property type="match status" value="1"/>
</dbReference>
<dbReference type="EC" id="2.6.1.-" evidence="8"/>
<comment type="similarity">
    <text evidence="2 8">Belongs to the class-I pyridoxal-phosphate-dependent aminotransferase family.</text>
</comment>
<name>A0A418SZU9_9RHOB</name>
<evidence type="ECO:0000259" key="9">
    <source>
        <dbReference type="Pfam" id="PF00155"/>
    </source>
</evidence>
<evidence type="ECO:0000256" key="5">
    <source>
        <dbReference type="ARBA" id="ARBA00022679"/>
    </source>
</evidence>
<evidence type="ECO:0000256" key="8">
    <source>
        <dbReference type="RuleBase" id="RU000481"/>
    </source>
</evidence>
<evidence type="ECO:0000313" key="10">
    <source>
        <dbReference type="EMBL" id="RJE86456.1"/>
    </source>
</evidence>
<dbReference type="InterPro" id="IPR015424">
    <property type="entry name" value="PyrdxlP-dep_Trfase"/>
</dbReference>
<dbReference type="InterPro" id="IPR004839">
    <property type="entry name" value="Aminotransferase_I/II_large"/>
</dbReference>
<dbReference type="InterPro" id="IPR015422">
    <property type="entry name" value="PyrdxlP-dep_Trfase_small"/>
</dbReference>
<reference evidence="11" key="1">
    <citation type="submission" date="2018-09" db="EMBL/GenBank/DDBJ databases">
        <title>Acidovorax cavernicola nov. sp. isolated from Gruta de las Maravillas (Aracena, Spain).</title>
        <authorList>
            <person name="Jurado V."/>
            <person name="Gutierrez-Patricio S."/>
            <person name="Gonzalez-Pimentel J.L."/>
            <person name="Miller A.Z."/>
            <person name="Laiz L."/>
            <person name="Saiz-Jimenez C."/>
        </authorList>
    </citation>
    <scope>NUCLEOTIDE SEQUENCE [LARGE SCALE GENOMIC DNA]</scope>
    <source>
        <strain evidence="11">1011MAR3C25</strain>
    </source>
</reference>
<dbReference type="PROSITE" id="PS00105">
    <property type="entry name" value="AA_TRANSFER_CLASS_1"/>
    <property type="match status" value="1"/>
</dbReference>
<dbReference type="PANTHER" id="PTHR46383:SF1">
    <property type="entry name" value="ASPARTATE AMINOTRANSFERASE"/>
    <property type="match status" value="1"/>
</dbReference>
<sequence>MNYESRRAQLIKPSPAISVSIQAKELTRQGIDVIDLSVGEPDFDTPMNIIQAATEAMKAGQTHYTAPDGTPELKQAIADAFRRDQRLDFANNEITAGNGAKQIIFNALMATLEPGDEVIIPAPYWVSYTDMVLLVGSTPKVVECPYDMNFKLTASALEAAITPRTRWLFLNSPSNPTGATYSKEELIALGDVVKRHENVMVLADEIYDQIQYGDASPLSFLAANPGLKDRVLIVNGVSKAYAMTGWRLGYAAGPAPLIKVMGKIQSQSTSNPSSVSQAAAIEALSGPQDFLDEARAEYAARREIVFTALEAIPQLRAPRPDGAFYAYVDCSALIGRIAPDGNVLENDSDVARFLLNTARIAVVPGAAFGMSPYFRMSFATSRKALETACDRLGRAVQDLFAVGAG</sequence>
<dbReference type="InterPro" id="IPR015421">
    <property type="entry name" value="PyrdxlP-dep_Trfase_major"/>
</dbReference>